<reference evidence="1 2" key="1">
    <citation type="submission" date="2015-03" db="EMBL/GenBank/DDBJ databases">
        <authorList>
            <person name="Krishnan R."/>
            <person name="Midha S."/>
            <person name="Patil P.B."/>
            <person name="Rameshkumar N."/>
        </authorList>
    </citation>
    <scope>NUCLEOTIDE SEQUENCE [LARGE SCALE GENOMIC DNA]</scope>
    <source>
        <strain evidence="1 2">L1E11</strain>
    </source>
</reference>
<evidence type="ECO:0000313" key="2">
    <source>
        <dbReference type="Proteomes" id="UP000248090"/>
    </source>
</evidence>
<dbReference type="InterPro" id="IPR021364">
    <property type="entry name" value="DUF2857"/>
</dbReference>
<organism evidence="1 2">
    <name type="scientific">Pokkaliibacter plantistimulans</name>
    <dbReference type="NCBI Taxonomy" id="1635171"/>
    <lineage>
        <taxon>Bacteria</taxon>
        <taxon>Pseudomonadati</taxon>
        <taxon>Pseudomonadota</taxon>
        <taxon>Gammaproteobacteria</taxon>
        <taxon>Oceanospirillales</taxon>
        <taxon>Balneatrichaceae</taxon>
        <taxon>Pokkaliibacter</taxon>
    </lineage>
</organism>
<dbReference type="Proteomes" id="UP000248090">
    <property type="component" value="Unassembled WGS sequence"/>
</dbReference>
<gene>
    <name evidence="1" type="ORF">WH50_03420</name>
</gene>
<dbReference type="EMBL" id="LAPT01000012">
    <property type="protein sequence ID" value="PXF32639.1"/>
    <property type="molecule type" value="Genomic_DNA"/>
</dbReference>
<dbReference type="Pfam" id="PF11198">
    <property type="entry name" value="DUF2857"/>
    <property type="match status" value="1"/>
</dbReference>
<proteinExistence type="predicted"/>
<evidence type="ECO:0008006" key="3">
    <source>
        <dbReference type="Google" id="ProtNLM"/>
    </source>
</evidence>
<evidence type="ECO:0000313" key="1">
    <source>
        <dbReference type="EMBL" id="PXF32639.1"/>
    </source>
</evidence>
<name>A0ABX5M2P9_9GAMM</name>
<accession>A0ABX5M2P9</accession>
<sequence length="233" mass="26173">MSLSPRLVHVLNQALITEIMSTIERGDLARLQDLGIEADDAAMLQLLSSTAFARLCNCTVPMAEVSVNRTVLRNVVRQLLNDSNRDERMVRAMNLGASYSLLEEFFGLNSTEAASVRRLQGIQISSGRQQMPSEEQEKALWERWHEVVQPEAAESTDAFLEAMCRLTEEARAGLFGPEQALLSLASCWHLVSGWIEDERLFGKGVKAFRARHLREQSNTDGLIRHVRLLKKPA</sequence>
<keyword evidence="2" id="KW-1185">Reference proteome</keyword>
<comment type="caution">
    <text evidence="1">The sequence shown here is derived from an EMBL/GenBank/DDBJ whole genome shotgun (WGS) entry which is preliminary data.</text>
</comment>
<protein>
    <recommendedName>
        <fullName evidence="3">DUF2857 domain-containing protein</fullName>
    </recommendedName>
</protein>
<dbReference type="RefSeq" id="WP_110186041.1">
    <property type="nucleotide sequence ID" value="NZ_LAPT01000012.1"/>
</dbReference>